<dbReference type="OrthoDB" id="5295945at2"/>
<dbReference type="SUPFAM" id="SSF52374">
    <property type="entry name" value="Nucleotidylyl transferase"/>
    <property type="match status" value="1"/>
</dbReference>
<organism evidence="13 14">
    <name type="scientific">Tibeticola sediminis</name>
    <dbReference type="NCBI Taxonomy" id="1917811"/>
    <lineage>
        <taxon>Bacteria</taxon>
        <taxon>Pseudomonadati</taxon>
        <taxon>Pseudomonadota</taxon>
        <taxon>Betaproteobacteria</taxon>
        <taxon>Burkholderiales</taxon>
        <taxon>Comamonadaceae</taxon>
        <taxon>Tibeticola</taxon>
    </lineage>
</organism>
<comment type="similarity">
    <text evidence="3 11">Belongs to the NadD family.</text>
</comment>
<dbReference type="InterPro" id="IPR005248">
    <property type="entry name" value="NadD/NMNAT"/>
</dbReference>
<keyword evidence="8 11" id="KW-0067">ATP-binding</keyword>
<dbReference type="CDD" id="cd02165">
    <property type="entry name" value="NMNAT"/>
    <property type="match status" value="1"/>
</dbReference>
<evidence type="ECO:0000256" key="6">
    <source>
        <dbReference type="ARBA" id="ARBA00022695"/>
    </source>
</evidence>
<comment type="caution">
    <text evidence="13">The sequence shown here is derived from an EMBL/GenBank/DDBJ whole genome shotgun (WGS) entry which is preliminary data.</text>
</comment>
<evidence type="ECO:0000256" key="9">
    <source>
        <dbReference type="ARBA" id="ARBA00023027"/>
    </source>
</evidence>
<evidence type="ECO:0000256" key="4">
    <source>
        <dbReference type="ARBA" id="ARBA00022642"/>
    </source>
</evidence>
<evidence type="ECO:0000256" key="2">
    <source>
        <dbReference type="ARBA" id="ARBA00005019"/>
    </source>
</evidence>
<dbReference type="PANTHER" id="PTHR39321">
    <property type="entry name" value="NICOTINATE-NUCLEOTIDE ADENYLYLTRANSFERASE-RELATED"/>
    <property type="match status" value="1"/>
</dbReference>
<name>A0A3N4UL39_9BURK</name>
<dbReference type="EMBL" id="RKQL01000002">
    <property type="protein sequence ID" value="RPE70688.1"/>
    <property type="molecule type" value="Genomic_DNA"/>
</dbReference>
<evidence type="ECO:0000256" key="7">
    <source>
        <dbReference type="ARBA" id="ARBA00022741"/>
    </source>
</evidence>
<feature type="domain" description="Cytidyltransferase-like" evidence="12">
    <location>
        <begin position="12"/>
        <end position="183"/>
    </location>
</feature>
<comment type="pathway">
    <text evidence="2 11">Cofactor biosynthesis; NAD(+) biosynthesis; deamido-NAD(+) from nicotinate D-ribonucleotide: step 1/1.</text>
</comment>
<dbReference type="HAMAP" id="MF_00244">
    <property type="entry name" value="NaMN_adenylyltr"/>
    <property type="match status" value="1"/>
</dbReference>
<dbReference type="AlphaFoldDB" id="A0A3N4UL39"/>
<keyword evidence="9 11" id="KW-0520">NAD</keyword>
<dbReference type="GO" id="GO:0005524">
    <property type="term" value="F:ATP binding"/>
    <property type="evidence" value="ECO:0007669"/>
    <property type="project" value="UniProtKB-KW"/>
</dbReference>
<sequence>MGEPGAAERIGVFGGAFDPPHWAHVALARAALEQLDLDRLYVFPTGHAWHKARVLAPAEHRWRMAEAAFGGLPRTQVDAEELQRSGPSYTIDTLEALQRRHPGGRIFLIIGSDQLEQLPTWHRWRELLDRCTLAVAQRGASSSQALAQRLAEAAGLPAEGLAQRIHILRLPDMPWSSTEVRRRIRRGEPILELVPPAVAGYIERHHLYGNS</sequence>
<evidence type="ECO:0000256" key="5">
    <source>
        <dbReference type="ARBA" id="ARBA00022679"/>
    </source>
</evidence>
<evidence type="ECO:0000313" key="14">
    <source>
        <dbReference type="Proteomes" id="UP000272193"/>
    </source>
</evidence>
<evidence type="ECO:0000256" key="11">
    <source>
        <dbReference type="HAMAP-Rule" id="MF_00244"/>
    </source>
</evidence>
<protein>
    <recommendedName>
        <fullName evidence="11">Probable nicotinate-nucleotide adenylyltransferase</fullName>
        <ecNumber evidence="11">2.7.7.18</ecNumber>
    </recommendedName>
    <alternativeName>
        <fullName evidence="11">Deamido-NAD(+) diphosphorylase</fullName>
    </alternativeName>
    <alternativeName>
        <fullName evidence="11">Deamido-NAD(+) pyrophosphorylase</fullName>
    </alternativeName>
    <alternativeName>
        <fullName evidence="11">Nicotinate mononucleotide adenylyltransferase</fullName>
        <shortName evidence="11">NaMN adenylyltransferase</shortName>
    </alternativeName>
</protein>
<dbReference type="GO" id="GO:0004515">
    <property type="term" value="F:nicotinate-nucleotide adenylyltransferase activity"/>
    <property type="evidence" value="ECO:0007669"/>
    <property type="project" value="UniProtKB-UniRule"/>
</dbReference>
<dbReference type="NCBIfam" id="NF000840">
    <property type="entry name" value="PRK00071.1-3"/>
    <property type="match status" value="1"/>
</dbReference>
<dbReference type="PANTHER" id="PTHR39321:SF3">
    <property type="entry name" value="PHOSPHOPANTETHEINE ADENYLYLTRANSFERASE"/>
    <property type="match status" value="1"/>
</dbReference>
<evidence type="ECO:0000256" key="3">
    <source>
        <dbReference type="ARBA" id="ARBA00009014"/>
    </source>
</evidence>
<keyword evidence="14" id="KW-1185">Reference proteome</keyword>
<proteinExistence type="inferred from homology"/>
<gene>
    <name evidence="11" type="primary">nadD</name>
    <name evidence="13" type="ORF">EDC62_1174</name>
</gene>
<dbReference type="RefSeq" id="WP_124221523.1">
    <property type="nucleotide sequence ID" value="NZ_RKQL01000002.1"/>
</dbReference>
<dbReference type="InterPro" id="IPR004821">
    <property type="entry name" value="Cyt_trans-like"/>
</dbReference>
<dbReference type="UniPathway" id="UPA00253">
    <property type="reaction ID" value="UER00332"/>
</dbReference>
<dbReference type="NCBIfam" id="TIGR00125">
    <property type="entry name" value="cyt_tran_rel"/>
    <property type="match status" value="1"/>
</dbReference>
<dbReference type="GO" id="GO:0009435">
    <property type="term" value="P:NAD+ biosynthetic process"/>
    <property type="evidence" value="ECO:0007669"/>
    <property type="project" value="UniProtKB-UniRule"/>
</dbReference>
<comment type="catalytic activity">
    <reaction evidence="10 11">
        <text>nicotinate beta-D-ribonucleotide + ATP + H(+) = deamido-NAD(+) + diphosphate</text>
        <dbReference type="Rhea" id="RHEA:22860"/>
        <dbReference type="ChEBI" id="CHEBI:15378"/>
        <dbReference type="ChEBI" id="CHEBI:30616"/>
        <dbReference type="ChEBI" id="CHEBI:33019"/>
        <dbReference type="ChEBI" id="CHEBI:57502"/>
        <dbReference type="ChEBI" id="CHEBI:58437"/>
        <dbReference type="EC" id="2.7.7.18"/>
    </reaction>
</comment>
<dbReference type="Pfam" id="PF01467">
    <property type="entry name" value="CTP_transf_like"/>
    <property type="match status" value="1"/>
</dbReference>
<keyword evidence="7 11" id="KW-0547">Nucleotide-binding</keyword>
<accession>A0A3N4UL39</accession>
<dbReference type="EC" id="2.7.7.18" evidence="11"/>
<evidence type="ECO:0000259" key="12">
    <source>
        <dbReference type="Pfam" id="PF01467"/>
    </source>
</evidence>
<keyword evidence="4 11" id="KW-0662">Pyridine nucleotide biosynthesis</keyword>
<dbReference type="InterPro" id="IPR014729">
    <property type="entry name" value="Rossmann-like_a/b/a_fold"/>
</dbReference>
<keyword evidence="5 11" id="KW-0808">Transferase</keyword>
<dbReference type="Proteomes" id="UP000272193">
    <property type="component" value="Unassembled WGS sequence"/>
</dbReference>
<evidence type="ECO:0000313" key="13">
    <source>
        <dbReference type="EMBL" id="RPE70688.1"/>
    </source>
</evidence>
<dbReference type="Gene3D" id="3.40.50.620">
    <property type="entry name" value="HUPs"/>
    <property type="match status" value="1"/>
</dbReference>
<evidence type="ECO:0000256" key="1">
    <source>
        <dbReference type="ARBA" id="ARBA00002324"/>
    </source>
</evidence>
<keyword evidence="6 11" id="KW-0548">Nucleotidyltransferase</keyword>
<dbReference type="NCBIfam" id="TIGR00482">
    <property type="entry name" value="nicotinate (nicotinamide) nucleotide adenylyltransferase"/>
    <property type="match status" value="1"/>
</dbReference>
<evidence type="ECO:0000256" key="8">
    <source>
        <dbReference type="ARBA" id="ARBA00022840"/>
    </source>
</evidence>
<evidence type="ECO:0000256" key="10">
    <source>
        <dbReference type="ARBA" id="ARBA00048721"/>
    </source>
</evidence>
<reference evidence="13 14" key="1">
    <citation type="submission" date="2018-11" db="EMBL/GenBank/DDBJ databases">
        <title>Genomic Encyclopedia of Type Strains, Phase IV (KMG-IV): sequencing the most valuable type-strain genomes for metagenomic binning, comparative biology and taxonomic classification.</title>
        <authorList>
            <person name="Goeker M."/>
        </authorList>
    </citation>
    <scope>NUCLEOTIDE SEQUENCE [LARGE SCALE GENOMIC DNA]</scope>
    <source>
        <strain evidence="13 14">DSM 101684</strain>
    </source>
</reference>
<comment type="function">
    <text evidence="1 11">Catalyzes the reversible adenylation of nicotinate mononucleotide (NaMN) to nicotinic acid adenine dinucleotide (NaAD).</text>
</comment>